<accession>A0A5B7JD59</accession>
<feature type="region of interest" description="Disordered" evidence="1">
    <location>
        <begin position="46"/>
        <end position="87"/>
    </location>
</feature>
<dbReference type="EMBL" id="VSRR010103880">
    <property type="protein sequence ID" value="MPC95891.1"/>
    <property type="molecule type" value="Genomic_DNA"/>
</dbReference>
<name>A0A5B7JD59_PORTR</name>
<protein>
    <submittedName>
        <fullName evidence="2">Uncharacterized protein</fullName>
    </submittedName>
</protein>
<keyword evidence="3" id="KW-1185">Reference proteome</keyword>
<evidence type="ECO:0000256" key="1">
    <source>
        <dbReference type="SAM" id="MobiDB-lite"/>
    </source>
</evidence>
<feature type="compositionally biased region" description="Basic residues" evidence="1">
    <location>
        <begin position="58"/>
        <end position="76"/>
    </location>
</feature>
<organism evidence="2 3">
    <name type="scientific">Portunus trituberculatus</name>
    <name type="common">Swimming crab</name>
    <name type="synonym">Neptunus trituberculatus</name>
    <dbReference type="NCBI Taxonomy" id="210409"/>
    <lineage>
        <taxon>Eukaryota</taxon>
        <taxon>Metazoa</taxon>
        <taxon>Ecdysozoa</taxon>
        <taxon>Arthropoda</taxon>
        <taxon>Crustacea</taxon>
        <taxon>Multicrustacea</taxon>
        <taxon>Malacostraca</taxon>
        <taxon>Eumalacostraca</taxon>
        <taxon>Eucarida</taxon>
        <taxon>Decapoda</taxon>
        <taxon>Pleocyemata</taxon>
        <taxon>Brachyura</taxon>
        <taxon>Eubrachyura</taxon>
        <taxon>Portunoidea</taxon>
        <taxon>Portunidae</taxon>
        <taxon>Portuninae</taxon>
        <taxon>Portunus</taxon>
    </lineage>
</organism>
<sequence>MAAQNRRVLWKRRRERNLFPGNISRLKLYMRQVMILYTSCSESCYSAEEEEEEEEERRRRRRKKRREHSTGNRRKEKTQDQNRRGEM</sequence>
<feature type="compositionally biased region" description="Basic and acidic residues" evidence="1">
    <location>
        <begin position="77"/>
        <end position="87"/>
    </location>
</feature>
<comment type="caution">
    <text evidence="2">The sequence shown here is derived from an EMBL/GenBank/DDBJ whole genome shotgun (WGS) entry which is preliminary data.</text>
</comment>
<gene>
    <name evidence="2" type="ORF">E2C01_091120</name>
</gene>
<evidence type="ECO:0000313" key="3">
    <source>
        <dbReference type="Proteomes" id="UP000324222"/>
    </source>
</evidence>
<dbReference type="AlphaFoldDB" id="A0A5B7JD59"/>
<reference evidence="2 3" key="1">
    <citation type="submission" date="2019-05" db="EMBL/GenBank/DDBJ databases">
        <title>Another draft genome of Portunus trituberculatus and its Hox gene families provides insights of decapod evolution.</title>
        <authorList>
            <person name="Jeong J.-H."/>
            <person name="Song I."/>
            <person name="Kim S."/>
            <person name="Choi T."/>
            <person name="Kim D."/>
            <person name="Ryu S."/>
            <person name="Kim W."/>
        </authorList>
    </citation>
    <scope>NUCLEOTIDE SEQUENCE [LARGE SCALE GENOMIC DNA]</scope>
    <source>
        <tissue evidence="2">Muscle</tissue>
    </source>
</reference>
<proteinExistence type="predicted"/>
<dbReference type="Proteomes" id="UP000324222">
    <property type="component" value="Unassembled WGS sequence"/>
</dbReference>
<evidence type="ECO:0000313" key="2">
    <source>
        <dbReference type="EMBL" id="MPC95891.1"/>
    </source>
</evidence>